<proteinExistence type="predicted"/>
<feature type="transmembrane region" description="Helical" evidence="9">
    <location>
        <begin position="243"/>
        <end position="266"/>
    </location>
</feature>
<dbReference type="EMBL" id="QBMP01000017">
    <property type="protein sequence ID" value="PZO59882.1"/>
    <property type="molecule type" value="Genomic_DNA"/>
</dbReference>
<evidence type="ECO:0000256" key="2">
    <source>
        <dbReference type="ARBA" id="ARBA00022448"/>
    </source>
</evidence>
<evidence type="ECO:0000259" key="11">
    <source>
        <dbReference type="PROSITE" id="PS50929"/>
    </source>
</evidence>
<dbReference type="InterPro" id="IPR003593">
    <property type="entry name" value="AAA+_ATPase"/>
</dbReference>
<dbReference type="GO" id="GO:0005886">
    <property type="term" value="C:plasma membrane"/>
    <property type="evidence" value="ECO:0007669"/>
    <property type="project" value="UniProtKB-SubCell"/>
</dbReference>
<evidence type="ECO:0000256" key="9">
    <source>
        <dbReference type="SAM" id="Phobius"/>
    </source>
</evidence>
<dbReference type="GO" id="GO:0016887">
    <property type="term" value="F:ATP hydrolysis activity"/>
    <property type="evidence" value="ECO:0007669"/>
    <property type="project" value="InterPro"/>
</dbReference>
<feature type="domain" description="ABC transmembrane type-1" evidence="11">
    <location>
        <begin position="20"/>
        <end position="301"/>
    </location>
</feature>
<accession>A0A2W4XVS5</accession>
<dbReference type="InterPro" id="IPR036640">
    <property type="entry name" value="ABC1_TM_sf"/>
</dbReference>
<keyword evidence="7 9" id="KW-1133">Transmembrane helix</keyword>
<organism evidence="12 13">
    <name type="scientific">Phormidesmis priestleyi</name>
    <dbReference type="NCBI Taxonomy" id="268141"/>
    <lineage>
        <taxon>Bacteria</taxon>
        <taxon>Bacillati</taxon>
        <taxon>Cyanobacteriota</taxon>
        <taxon>Cyanophyceae</taxon>
        <taxon>Leptolyngbyales</taxon>
        <taxon>Leptolyngbyaceae</taxon>
        <taxon>Phormidesmis</taxon>
    </lineage>
</organism>
<dbReference type="PANTHER" id="PTHR43394">
    <property type="entry name" value="ATP-DEPENDENT PERMEASE MDL1, MITOCHONDRIAL"/>
    <property type="match status" value="1"/>
</dbReference>
<dbReference type="Gene3D" id="3.40.50.300">
    <property type="entry name" value="P-loop containing nucleotide triphosphate hydrolases"/>
    <property type="match status" value="1"/>
</dbReference>
<dbReference type="SMART" id="SM00382">
    <property type="entry name" value="AAA"/>
    <property type="match status" value="1"/>
</dbReference>
<dbReference type="InterPro" id="IPR039421">
    <property type="entry name" value="Type_1_exporter"/>
</dbReference>
<dbReference type="PANTHER" id="PTHR43394:SF1">
    <property type="entry name" value="ATP-BINDING CASSETTE SUB-FAMILY B MEMBER 10, MITOCHONDRIAL"/>
    <property type="match status" value="1"/>
</dbReference>
<gene>
    <name evidence="12" type="ORF">DCF15_03235</name>
</gene>
<feature type="transmembrane region" description="Helical" evidence="9">
    <location>
        <begin position="278"/>
        <end position="300"/>
    </location>
</feature>
<dbReference type="InterPro" id="IPR003439">
    <property type="entry name" value="ABC_transporter-like_ATP-bd"/>
</dbReference>
<dbReference type="InterPro" id="IPR011527">
    <property type="entry name" value="ABC1_TM_dom"/>
</dbReference>
<comment type="caution">
    <text evidence="12">The sequence shown here is derived from an EMBL/GenBank/DDBJ whole genome shotgun (WGS) entry which is preliminary data.</text>
</comment>
<keyword evidence="8 9" id="KW-0472">Membrane</keyword>
<keyword evidence="3" id="KW-1003">Cell membrane</keyword>
<dbReference type="PROSITE" id="PS00211">
    <property type="entry name" value="ABC_TRANSPORTER_1"/>
    <property type="match status" value="1"/>
</dbReference>
<evidence type="ECO:0000256" key="5">
    <source>
        <dbReference type="ARBA" id="ARBA00022741"/>
    </source>
</evidence>
<evidence type="ECO:0000256" key="6">
    <source>
        <dbReference type="ARBA" id="ARBA00022840"/>
    </source>
</evidence>
<feature type="transmembrane region" description="Helical" evidence="9">
    <location>
        <begin position="54"/>
        <end position="72"/>
    </location>
</feature>
<feature type="transmembrane region" description="Helical" evidence="9">
    <location>
        <begin position="158"/>
        <end position="177"/>
    </location>
</feature>
<keyword evidence="4 9" id="KW-0812">Transmembrane</keyword>
<evidence type="ECO:0000313" key="12">
    <source>
        <dbReference type="EMBL" id="PZO59882.1"/>
    </source>
</evidence>
<comment type="subcellular location">
    <subcellularLocation>
        <location evidence="1">Cell membrane</location>
        <topology evidence="1">Multi-pass membrane protein</topology>
    </subcellularLocation>
</comment>
<protein>
    <submittedName>
        <fullName evidence="12">ABC transporter ATP-binding protein</fullName>
    </submittedName>
</protein>
<dbReference type="GO" id="GO:0005524">
    <property type="term" value="F:ATP binding"/>
    <property type="evidence" value="ECO:0007669"/>
    <property type="project" value="UniProtKB-KW"/>
</dbReference>
<evidence type="ECO:0000256" key="4">
    <source>
        <dbReference type="ARBA" id="ARBA00022692"/>
    </source>
</evidence>
<dbReference type="InterPro" id="IPR017871">
    <property type="entry name" value="ABC_transporter-like_CS"/>
</dbReference>
<dbReference type="AlphaFoldDB" id="A0A2W4XVS5"/>
<keyword evidence="2" id="KW-0813">Transport</keyword>
<dbReference type="CDD" id="cd18542">
    <property type="entry name" value="ABC_6TM_YknU_like"/>
    <property type="match status" value="1"/>
</dbReference>
<dbReference type="SUPFAM" id="SSF90123">
    <property type="entry name" value="ABC transporter transmembrane region"/>
    <property type="match status" value="1"/>
</dbReference>
<dbReference type="PROSITE" id="PS50893">
    <property type="entry name" value="ABC_TRANSPORTER_2"/>
    <property type="match status" value="1"/>
</dbReference>
<evidence type="ECO:0000256" key="7">
    <source>
        <dbReference type="ARBA" id="ARBA00022989"/>
    </source>
</evidence>
<feature type="domain" description="ABC transporter" evidence="10">
    <location>
        <begin position="335"/>
        <end position="572"/>
    </location>
</feature>
<evidence type="ECO:0000313" key="13">
    <source>
        <dbReference type="Proteomes" id="UP000249794"/>
    </source>
</evidence>
<dbReference type="PROSITE" id="PS50929">
    <property type="entry name" value="ABC_TM1F"/>
    <property type="match status" value="1"/>
</dbReference>
<evidence type="ECO:0000256" key="1">
    <source>
        <dbReference type="ARBA" id="ARBA00004651"/>
    </source>
</evidence>
<name>A0A2W4XVS5_9CYAN</name>
<dbReference type="Pfam" id="PF00005">
    <property type="entry name" value="ABC_tran"/>
    <property type="match status" value="1"/>
</dbReference>
<dbReference type="Gene3D" id="1.20.1560.10">
    <property type="entry name" value="ABC transporter type 1, transmembrane domain"/>
    <property type="match status" value="1"/>
</dbReference>
<dbReference type="Proteomes" id="UP000249794">
    <property type="component" value="Unassembled WGS sequence"/>
</dbReference>
<reference evidence="13" key="1">
    <citation type="submission" date="2018-04" db="EMBL/GenBank/DDBJ databases">
        <authorList>
            <person name="Cornet L."/>
        </authorList>
    </citation>
    <scope>NUCLEOTIDE SEQUENCE [LARGE SCALE GENOMIC DNA]</scope>
</reference>
<feature type="transmembrane region" description="Helical" evidence="9">
    <location>
        <begin position="12"/>
        <end position="34"/>
    </location>
</feature>
<evidence type="ECO:0000259" key="10">
    <source>
        <dbReference type="PROSITE" id="PS50893"/>
    </source>
</evidence>
<sequence>MESLNRVFKILASYLGLATGATVSVLLLTVANALTPQLFRRGIDEGIAPQNLQVVLVTGALMVAVAIARGLFNFGQSYWAEAASQSVAYELRGQVFRKIETLSFSYHDRVQTSQLLTRITSDIEQIRTFIGTSLVQVISSLLTLVTIATILLIMNWRLALVTLAVIPLAGALLFRFFSQNQPLFGQVQERLGDLNEVLRENLLGVRVVKAFVREPVEMQRYTQMNNQLIAVYVKTLSAIRNTFPFIFLLSNLITLAVVGYGGALVIEGTFTIGELVAFNAYLLFILQPVLLIGFAAPVIAQAAASAERVYEIIDAPIEIKNRANAATFDSCGGRITFENVWFRYPGATTPALKGVSFETKPNELIAILGMTGSGKSTVVNLIQRFYDVTEGAVRIDGRDVRDFELESLRSRIGIVFQETTLFSGSIRSNIAYAKPEASLADIIEVAKTAHIHEFVETLPAGYDTIVGERGGGLSGGQKQRIAIARTLLTPYHILILDDSTSAVDAETAAQIQTNIDKLMRDRTCCAFVIAQRISTIQSADRILLINDGELVAQGTHEQLMRTSPLYSAILESQMEQPIAALAN</sequence>
<dbReference type="InterPro" id="IPR027417">
    <property type="entry name" value="P-loop_NTPase"/>
</dbReference>
<keyword evidence="6 12" id="KW-0067">ATP-binding</keyword>
<evidence type="ECO:0000256" key="8">
    <source>
        <dbReference type="ARBA" id="ARBA00023136"/>
    </source>
</evidence>
<dbReference type="SUPFAM" id="SSF52540">
    <property type="entry name" value="P-loop containing nucleoside triphosphate hydrolases"/>
    <property type="match status" value="1"/>
</dbReference>
<evidence type="ECO:0000256" key="3">
    <source>
        <dbReference type="ARBA" id="ARBA00022475"/>
    </source>
</evidence>
<dbReference type="GO" id="GO:0015421">
    <property type="term" value="F:ABC-type oligopeptide transporter activity"/>
    <property type="evidence" value="ECO:0007669"/>
    <property type="project" value="TreeGrafter"/>
</dbReference>
<dbReference type="FunFam" id="3.40.50.300:FF:000221">
    <property type="entry name" value="Multidrug ABC transporter ATP-binding protein"/>
    <property type="match status" value="1"/>
</dbReference>
<dbReference type="Pfam" id="PF00664">
    <property type="entry name" value="ABC_membrane"/>
    <property type="match status" value="1"/>
</dbReference>
<reference evidence="12 13" key="2">
    <citation type="submission" date="2018-06" db="EMBL/GenBank/DDBJ databases">
        <title>Metagenomic assembly of (sub)arctic Cyanobacteria and their associated microbiome from non-axenic cultures.</title>
        <authorList>
            <person name="Baurain D."/>
        </authorList>
    </citation>
    <scope>NUCLEOTIDE SEQUENCE [LARGE SCALE GENOMIC DNA]</scope>
    <source>
        <strain evidence="12">ULC027bin1</strain>
    </source>
</reference>
<keyword evidence="5" id="KW-0547">Nucleotide-binding</keyword>
<feature type="transmembrane region" description="Helical" evidence="9">
    <location>
        <begin position="128"/>
        <end position="152"/>
    </location>
</feature>